<feature type="region of interest" description="Disordered" evidence="5">
    <location>
        <begin position="628"/>
        <end position="734"/>
    </location>
</feature>
<dbReference type="GO" id="GO:0007155">
    <property type="term" value="P:cell adhesion"/>
    <property type="evidence" value="ECO:0007669"/>
    <property type="project" value="TreeGrafter"/>
</dbReference>
<dbReference type="GO" id="GO:0008104">
    <property type="term" value="P:intracellular protein localization"/>
    <property type="evidence" value="ECO:0007669"/>
    <property type="project" value="TreeGrafter"/>
</dbReference>
<dbReference type="STRING" id="42156.A0A3P6SEL5"/>
<feature type="compositionally biased region" description="Polar residues" evidence="5">
    <location>
        <begin position="816"/>
        <end position="834"/>
    </location>
</feature>
<keyword evidence="4" id="KW-0131">Cell cycle</keyword>
<keyword evidence="8" id="KW-1185">Reference proteome</keyword>
<dbReference type="Gene3D" id="2.30.42.10">
    <property type="match status" value="3"/>
</dbReference>
<dbReference type="SUPFAM" id="SSF50156">
    <property type="entry name" value="PDZ domain-like"/>
    <property type="match status" value="3"/>
</dbReference>
<evidence type="ECO:0000256" key="2">
    <source>
        <dbReference type="ARBA" id="ARBA00022618"/>
    </source>
</evidence>
<feature type="compositionally biased region" description="Polar residues" evidence="5">
    <location>
        <begin position="677"/>
        <end position="702"/>
    </location>
</feature>
<feature type="domain" description="PDZ" evidence="6">
    <location>
        <begin position="266"/>
        <end position="342"/>
    </location>
</feature>
<feature type="compositionally biased region" description="Low complexity" evidence="5">
    <location>
        <begin position="835"/>
        <end position="852"/>
    </location>
</feature>
<dbReference type="PROSITE" id="PS50106">
    <property type="entry name" value="PDZ"/>
    <property type="match status" value="3"/>
</dbReference>
<feature type="compositionally biased region" description="Polar residues" evidence="5">
    <location>
        <begin position="128"/>
        <end position="147"/>
    </location>
</feature>
<dbReference type="PANTHER" id="PTHR16484">
    <property type="entry name" value="PARTITIONING DEFECTIVE 3 RELATED"/>
    <property type="match status" value="1"/>
</dbReference>
<organism evidence="7 8">
    <name type="scientific">Litomosoides sigmodontis</name>
    <name type="common">Filarial nematode worm</name>
    <dbReference type="NCBI Taxonomy" id="42156"/>
    <lineage>
        <taxon>Eukaryota</taxon>
        <taxon>Metazoa</taxon>
        <taxon>Ecdysozoa</taxon>
        <taxon>Nematoda</taxon>
        <taxon>Chromadorea</taxon>
        <taxon>Rhabditida</taxon>
        <taxon>Spirurina</taxon>
        <taxon>Spiruromorpha</taxon>
        <taxon>Filarioidea</taxon>
        <taxon>Onchocercidae</taxon>
        <taxon>Litomosoides</taxon>
    </lineage>
</organism>
<dbReference type="GO" id="GO:0035091">
    <property type="term" value="F:phosphatidylinositol binding"/>
    <property type="evidence" value="ECO:0007669"/>
    <property type="project" value="TreeGrafter"/>
</dbReference>
<keyword evidence="3" id="KW-0677">Repeat</keyword>
<feature type="compositionally biased region" description="Polar residues" evidence="5">
    <location>
        <begin position="967"/>
        <end position="982"/>
    </location>
</feature>
<feature type="domain" description="PDZ" evidence="6">
    <location>
        <begin position="398"/>
        <end position="467"/>
    </location>
</feature>
<dbReference type="InterPro" id="IPR036034">
    <property type="entry name" value="PDZ_sf"/>
</dbReference>
<dbReference type="GO" id="GO:0016324">
    <property type="term" value="C:apical plasma membrane"/>
    <property type="evidence" value="ECO:0007669"/>
    <property type="project" value="TreeGrafter"/>
</dbReference>
<dbReference type="EMBL" id="UYRX01000005">
    <property type="protein sequence ID" value="VDK67873.1"/>
    <property type="molecule type" value="Genomic_DNA"/>
</dbReference>
<dbReference type="OMA" id="EKRHMGV"/>
<dbReference type="Proteomes" id="UP000277928">
    <property type="component" value="Unassembled WGS sequence"/>
</dbReference>
<feature type="compositionally biased region" description="Polar residues" evidence="5">
    <location>
        <begin position="635"/>
        <end position="650"/>
    </location>
</feature>
<dbReference type="GO" id="GO:0000226">
    <property type="term" value="P:microtubule cytoskeleton organization"/>
    <property type="evidence" value="ECO:0007669"/>
    <property type="project" value="TreeGrafter"/>
</dbReference>
<protein>
    <recommendedName>
        <fullName evidence="6">PDZ domain-containing protein</fullName>
    </recommendedName>
</protein>
<evidence type="ECO:0000256" key="4">
    <source>
        <dbReference type="ARBA" id="ARBA00023306"/>
    </source>
</evidence>
<dbReference type="GO" id="GO:0045197">
    <property type="term" value="P:establishment or maintenance of epithelial cell apical/basal polarity"/>
    <property type="evidence" value="ECO:0007669"/>
    <property type="project" value="TreeGrafter"/>
</dbReference>
<reference evidence="7 8" key="1">
    <citation type="submission" date="2018-08" db="EMBL/GenBank/DDBJ databases">
        <authorList>
            <person name="Laetsch R D."/>
            <person name="Stevens L."/>
            <person name="Kumar S."/>
            <person name="Blaxter L. M."/>
        </authorList>
    </citation>
    <scope>NUCLEOTIDE SEQUENCE [LARGE SCALE GENOMIC DNA]</scope>
</reference>
<dbReference type="GO" id="GO:0005912">
    <property type="term" value="C:adherens junction"/>
    <property type="evidence" value="ECO:0007669"/>
    <property type="project" value="TreeGrafter"/>
</dbReference>
<feature type="region of interest" description="Disordered" evidence="5">
    <location>
        <begin position="1350"/>
        <end position="1376"/>
    </location>
</feature>
<dbReference type="GO" id="GO:0043296">
    <property type="term" value="C:apical junction complex"/>
    <property type="evidence" value="ECO:0007669"/>
    <property type="project" value="TreeGrafter"/>
</dbReference>
<dbReference type="InterPro" id="IPR052213">
    <property type="entry name" value="PAR3"/>
</dbReference>
<comment type="similarity">
    <text evidence="1">Belongs to the PAR3 family.</text>
</comment>
<dbReference type="GO" id="GO:0051660">
    <property type="term" value="P:establishment of centrosome localization"/>
    <property type="evidence" value="ECO:0007669"/>
    <property type="project" value="TreeGrafter"/>
</dbReference>
<feature type="compositionally biased region" description="Basic and acidic residues" evidence="5">
    <location>
        <begin position="651"/>
        <end position="666"/>
    </location>
</feature>
<dbReference type="Gene3D" id="3.10.20.90">
    <property type="entry name" value="Phosphatidylinositol 3-kinase Catalytic Subunit, Chain A, domain 1"/>
    <property type="match status" value="1"/>
</dbReference>
<proteinExistence type="inferred from homology"/>
<dbReference type="GO" id="GO:0030010">
    <property type="term" value="P:establishment of cell polarity"/>
    <property type="evidence" value="ECO:0007669"/>
    <property type="project" value="TreeGrafter"/>
</dbReference>
<evidence type="ECO:0000313" key="7">
    <source>
        <dbReference type="EMBL" id="VDK67873.1"/>
    </source>
</evidence>
<dbReference type="GO" id="GO:0005938">
    <property type="term" value="C:cell cortex"/>
    <property type="evidence" value="ECO:0007669"/>
    <property type="project" value="TreeGrafter"/>
</dbReference>
<dbReference type="GO" id="GO:0051301">
    <property type="term" value="P:cell division"/>
    <property type="evidence" value="ECO:0007669"/>
    <property type="project" value="UniProtKB-KW"/>
</dbReference>
<feature type="compositionally biased region" description="Polar residues" evidence="5">
    <location>
        <begin position="944"/>
        <end position="953"/>
    </location>
</feature>
<dbReference type="InterPro" id="IPR001478">
    <property type="entry name" value="PDZ"/>
</dbReference>
<evidence type="ECO:0000259" key="6">
    <source>
        <dbReference type="PROSITE" id="PS50106"/>
    </source>
</evidence>
<dbReference type="Pfam" id="PF12053">
    <property type="entry name" value="Par3_HAL_N_term"/>
    <property type="match status" value="1"/>
</dbReference>
<name>A0A3P6SEL5_LITSI</name>
<feature type="compositionally biased region" description="Basic and acidic residues" evidence="5">
    <location>
        <begin position="988"/>
        <end position="1003"/>
    </location>
</feature>
<dbReference type="OrthoDB" id="6264899at2759"/>
<evidence type="ECO:0000256" key="5">
    <source>
        <dbReference type="SAM" id="MobiDB-lite"/>
    </source>
</evidence>
<feature type="compositionally biased region" description="Low complexity" evidence="5">
    <location>
        <begin position="1356"/>
        <end position="1368"/>
    </location>
</feature>
<evidence type="ECO:0000256" key="3">
    <source>
        <dbReference type="ARBA" id="ARBA00022737"/>
    </source>
</evidence>
<dbReference type="InterPro" id="IPR021922">
    <property type="entry name" value="Par3/HAL_N"/>
</dbReference>
<dbReference type="PANTHER" id="PTHR16484:SF17">
    <property type="entry name" value="BAZOOKA, ISOFORM B"/>
    <property type="match status" value="1"/>
</dbReference>
<feature type="region of interest" description="Disordered" evidence="5">
    <location>
        <begin position="807"/>
        <end position="1010"/>
    </location>
</feature>
<evidence type="ECO:0000256" key="1">
    <source>
        <dbReference type="ARBA" id="ARBA00005358"/>
    </source>
</evidence>
<evidence type="ECO:0000313" key="8">
    <source>
        <dbReference type="Proteomes" id="UP000277928"/>
    </source>
</evidence>
<dbReference type="SMART" id="SM00228">
    <property type="entry name" value="PDZ"/>
    <property type="match status" value="3"/>
</dbReference>
<keyword evidence="2" id="KW-0132">Cell division</keyword>
<accession>A0A3P6SEL5</accession>
<feature type="region of interest" description="Disordered" evidence="5">
    <location>
        <begin position="128"/>
        <end position="155"/>
    </location>
</feature>
<gene>
    <name evidence="7" type="ORF">NLS_LOCUS216</name>
</gene>
<sequence>MSTTTDSAAIGHTDIVHCQQNANYVTPSEHDVFVHHVECLRDGGILDPDDQLFDVFDENNDQILAIYDEPGFAATDSALPNASRFVTAGAACKSNVTTSSSNDGDIEITNIAVPPTGGLRVISDNAHTLQQKPSSSSAITNSGSVSPPSLPLTRFDRKRSDVSNTSRIYHSALKNVSGSPKTKYRVTISPDVHCQPCEEELSIPTKESPMTRTSARKSRLTDSFFDAKERLDEKLATSIKSCTIKTDTKIPKLIPLMEAANRGQTVMILSDSTINMQMGIEISPVHDPANNMRLQAVEIRQIDIEGRVGSDGRLRIGDRIVEINQRPVYQMSISRARAYLHEIEAIAHPSLTIDRSIETFTSDAISHRSQSSTSSLQKRPIFSALQQANTTAVGTTFPVEIVKRSGGFGFTITSRETAKGERLFYIGNVKSDGAAVNKLRAGDRLLQINGEKTAELTQNDMVERLKKLDVGDSINLLISRLGSQESANQNATVVKSNQEDKECCQEKGADEGPEQYGEEILTLDIALNETGSAGLGISLKARAVMKPDGTRHDCGIFIKKVLHGGAAYKDGRLQVNDQLVGIENIDLRRMLRNSEASDAITSCLKGLGPNANSVCLHIARKVKLRHNNGLPGVRSSVSESLTPNVGNSSRAKAEDGDNAIVKKEETSNGYNKDMPTRQLSSSDERSSNANEDLNSISSSKQKCVSEDEMSGADGSAFNRKNPARKSISEKRHMGVESDANNTLLFQKIKHNRQLSAPLLHRFIPFVSPTVQSRAMSSSRSATLLLEKCRRRSSTSFRTSGEKVVTRGCGENHESDVTTPFTSANSINKTSNESTSVVLSPSSPNRRSLSLESMEAFRSRAPRTVSAHPHGSTIRDVGVEQMRRRGHPSTLKRTQKSRSDGIAKPSASGVEEPISAVENRDESCVSLPREVSATSKEKQQRRKSMGSSIFSKITQRLGGSKSRDASPEKSTSFDTAGSNSFTEMINRPQDYRKWNKESKSDQSVRKAPPPYKPSCGIFHSAEPHYYISDAPGTHKTEIVCSREELPASGYIRVANSKFYNSFIESQLSVTLQALYTIEYAIRLPCMTEIRPFFACLNLPNMRRRLYGALNKVHPEIRSSIAERNIKRQFTTTTNVVSKMDKTHISTAKQETDMAMIYACSSSNNNSDSNMQSTRSTAMKEDVSSSSNVWRITRDAMPITTMSSMRGLRTVQRPLGETCLSLQEEEVDIHPSTPTLLRRQQKQNHRIEQPYDKFTTKDSDRVQLSFPHQECEGDRAWKGLVHTTQLPMPHIPAVFPTSRTFFFSPSARMSGHRANDSRAGAPRPNLRNRAQSIFTLPSKECTLAENNVNHQRLCPGHSQQNQSPCSSLPSSPHPEKSVPLMPYAPYNFGETTFSSPTYLHGLLESPRRKYKDPKPVKYIKIHYGPSHPSSPKQQPLRTRIANIRSSNNDSFQQEFSNGFDYRKYLRSKRRNRINDEKQRVTLIATVPDERIFVRGSATHRARRPTTTLFNATINS</sequence>
<dbReference type="Pfam" id="PF00595">
    <property type="entry name" value="PDZ"/>
    <property type="match status" value="2"/>
</dbReference>
<feature type="domain" description="PDZ" evidence="6">
    <location>
        <begin position="524"/>
        <end position="600"/>
    </location>
</feature>